<reference evidence="8" key="2">
    <citation type="submission" date="2012-11" db="EMBL/GenBank/DDBJ databases">
        <authorList>
            <person name="Kuo A."/>
            <person name="Curtis B.A."/>
            <person name="Tanifuji G."/>
            <person name="Burki F."/>
            <person name="Gruber A."/>
            <person name="Irimia M."/>
            <person name="Maruyama S."/>
            <person name="Arias M.C."/>
            <person name="Ball S.G."/>
            <person name="Gile G.H."/>
            <person name="Hirakawa Y."/>
            <person name="Hopkins J.F."/>
            <person name="Rensing S.A."/>
            <person name="Schmutz J."/>
            <person name="Symeonidi A."/>
            <person name="Elias M."/>
            <person name="Eveleigh R.J."/>
            <person name="Herman E.K."/>
            <person name="Klute M.J."/>
            <person name="Nakayama T."/>
            <person name="Obornik M."/>
            <person name="Reyes-Prieto A."/>
            <person name="Armbrust E.V."/>
            <person name="Aves S.J."/>
            <person name="Beiko R.G."/>
            <person name="Coutinho P."/>
            <person name="Dacks J.B."/>
            <person name="Durnford D.G."/>
            <person name="Fast N.M."/>
            <person name="Green B.R."/>
            <person name="Grisdale C."/>
            <person name="Hempe F."/>
            <person name="Henrissat B."/>
            <person name="Hoppner M.P."/>
            <person name="Ishida K.-I."/>
            <person name="Kim E."/>
            <person name="Koreny L."/>
            <person name="Kroth P.G."/>
            <person name="Liu Y."/>
            <person name="Malik S.-B."/>
            <person name="Maier U.G."/>
            <person name="McRose D."/>
            <person name="Mock T."/>
            <person name="Neilson J.A."/>
            <person name="Onodera N.T."/>
            <person name="Poole A.M."/>
            <person name="Pritham E.J."/>
            <person name="Richards T.A."/>
            <person name="Rocap G."/>
            <person name="Roy S.W."/>
            <person name="Sarai C."/>
            <person name="Schaack S."/>
            <person name="Shirato S."/>
            <person name="Slamovits C.H."/>
            <person name="Spencer D.F."/>
            <person name="Suzuki S."/>
            <person name="Worden A.Z."/>
            <person name="Zauner S."/>
            <person name="Barry K."/>
            <person name="Bell C."/>
            <person name="Bharti A.K."/>
            <person name="Crow J.A."/>
            <person name="Grimwood J."/>
            <person name="Kramer R."/>
            <person name="Lindquist E."/>
            <person name="Lucas S."/>
            <person name="Salamov A."/>
            <person name="McFadden G.I."/>
            <person name="Lane C.E."/>
            <person name="Keeling P.J."/>
            <person name="Gray M.W."/>
            <person name="Grigoriev I.V."/>
            <person name="Archibald J.M."/>
        </authorList>
    </citation>
    <scope>NUCLEOTIDE SEQUENCE</scope>
    <source>
        <strain evidence="8">CCMP2712</strain>
    </source>
</reference>
<dbReference type="Pfam" id="PF04142">
    <property type="entry name" value="Nuc_sug_transp"/>
    <property type="match status" value="1"/>
</dbReference>
<reference evidence="7" key="3">
    <citation type="submission" date="2016-03" db="UniProtKB">
        <authorList>
            <consortium name="EnsemblProtists"/>
        </authorList>
    </citation>
    <scope>IDENTIFICATION</scope>
</reference>
<dbReference type="EnsemblProtists" id="EKX30854">
    <property type="protein sequence ID" value="EKX30854"/>
    <property type="gene ID" value="GUITHDRAFT_122939"/>
</dbReference>
<dbReference type="KEGG" id="gtt:GUITHDRAFT_122939"/>
<dbReference type="PANTHER" id="PTHR10231">
    <property type="entry name" value="NUCLEOTIDE-SUGAR TRANSMEMBRANE TRANSPORTER"/>
    <property type="match status" value="1"/>
</dbReference>
<proteinExistence type="predicted"/>
<evidence type="ECO:0000313" key="7">
    <source>
        <dbReference type="EnsemblProtists" id="EKX30854"/>
    </source>
</evidence>
<keyword evidence="8" id="KW-1185">Reference proteome</keyword>
<sequence length="331" mass="35598">MAGVLLGATWAKAMEPIMIHLSSSSSSSSSSPSHPPSYEYSLPCAVAVAEGMKLMSCRILLLRTPLAHPLPPLNSKDSIPYIVPAILLAIANQTLFIGISYLGSVMYQIALQGVCMLVTAVLSQTVLGHILTRRQVLSIVLLTFGFCLLVPNVDRLGSSFSSASILTNPGLYSAILGGFCTAAQGIYFEKASKAQNHHIFLQGMFFSFYGLLANIVALLLLSIFHVSSSSSLLHPFHGYSWSTLGAIAGIAMADISMSFVFKYFDSNTYNFCRVFATWIQGFITFSGVTGEEKKVSSHFVLGSILVSAASIMYRSKSSKPILLSSSFSSHC</sequence>
<comment type="subcellular location">
    <subcellularLocation>
        <location evidence="1">Membrane</location>
        <topology evidence="1">Multi-pass membrane protein</topology>
    </subcellularLocation>
</comment>
<accession>L1I4Q6</accession>
<dbReference type="EMBL" id="JH993503">
    <property type="protein sequence ID" value="EKX30854.1"/>
    <property type="molecule type" value="Genomic_DNA"/>
</dbReference>
<feature type="transmembrane region" description="Helical" evidence="5">
    <location>
        <begin position="244"/>
        <end position="264"/>
    </location>
</feature>
<keyword evidence="2 5" id="KW-0812">Transmembrane</keyword>
<feature type="transmembrane region" description="Helical" evidence="5">
    <location>
        <begin position="200"/>
        <end position="224"/>
    </location>
</feature>
<keyword evidence="3 5" id="KW-1133">Transmembrane helix</keyword>
<evidence type="ECO:0000313" key="8">
    <source>
        <dbReference type="Proteomes" id="UP000011087"/>
    </source>
</evidence>
<dbReference type="InterPro" id="IPR007271">
    <property type="entry name" value="Nuc_sug_transpt"/>
</dbReference>
<dbReference type="PaxDb" id="55529-EKX30854"/>
<feature type="transmembrane region" description="Helical" evidence="5">
    <location>
        <begin position="81"/>
        <end position="103"/>
    </location>
</feature>
<evidence type="ECO:0000256" key="1">
    <source>
        <dbReference type="ARBA" id="ARBA00004141"/>
    </source>
</evidence>
<evidence type="ECO:0000256" key="2">
    <source>
        <dbReference type="ARBA" id="ARBA00022692"/>
    </source>
</evidence>
<feature type="transmembrane region" description="Helical" evidence="5">
    <location>
        <begin position="109"/>
        <end position="128"/>
    </location>
</feature>
<feature type="transmembrane region" description="Helical" evidence="5">
    <location>
        <begin position="135"/>
        <end position="151"/>
    </location>
</feature>
<dbReference type="InterPro" id="IPR037185">
    <property type="entry name" value="EmrE-like"/>
</dbReference>
<dbReference type="eggNOG" id="KOG2234">
    <property type="taxonomic scope" value="Eukaryota"/>
</dbReference>
<evidence type="ECO:0008006" key="9">
    <source>
        <dbReference type="Google" id="ProtNLM"/>
    </source>
</evidence>
<dbReference type="RefSeq" id="XP_005817834.1">
    <property type="nucleotide sequence ID" value="XM_005817777.1"/>
</dbReference>
<evidence type="ECO:0000313" key="6">
    <source>
        <dbReference type="EMBL" id="EKX30854.1"/>
    </source>
</evidence>
<dbReference type="SUPFAM" id="SSF103481">
    <property type="entry name" value="Multidrug resistance efflux transporter EmrE"/>
    <property type="match status" value="1"/>
</dbReference>
<evidence type="ECO:0000256" key="3">
    <source>
        <dbReference type="ARBA" id="ARBA00022989"/>
    </source>
</evidence>
<gene>
    <name evidence="6" type="ORF">GUITHDRAFT_122939</name>
</gene>
<reference evidence="6 8" key="1">
    <citation type="journal article" date="2012" name="Nature">
        <title>Algal genomes reveal evolutionary mosaicism and the fate of nucleomorphs.</title>
        <authorList>
            <consortium name="DOE Joint Genome Institute"/>
            <person name="Curtis B.A."/>
            <person name="Tanifuji G."/>
            <person name="Burki F."/>
            <person name="Gruber A."/>
            <person name="Irimia M."/>
            <person name="Maruyama S."/>
            <person name="Arias M.C."/>
            <person name="Ball S.G."/>
            <person name="Gile G.H."/>
            <person name="Hirakawa Y."/>
            <person name="Hopkins J.F."/>
            <person name="Kuo A."/>
            <person name="Rensing S.A."/>
            <person name="Schmutz J."/>
            <person name="Symeonidi A."/>
            <person name="Elias M."/>
            <person name="Eveleigh R.J."/>
            <person name="Herman E.K."/>
            <person name="Klute M.J."/>
            <person name="Nakayama T."/>
            <person name="Obornik M."/>
            <person name="Reyes-Prieto A."/>
            <person name="Armbrust E.V."/>
            <person name="Aves S.J."/>
            <person name="Beiko R.G."/>
            <person name="Coutinho P."/>
            <person name="Dacks J.B."/>
            <person name="Durnford D.G."/>
            <person name="Fast N.M."/>
            <person name="Green B.R."/>
            <person name="Grisdale C.J."/>
            <person name="Hempel F."/>
            <person name="Henrissat B."/>
            <person name="Hoppner M.P."/>
            <person name="Ishida K."/>
            <person name="Kim E."/>
            <person name="Koreny L."/>
            <person name="Kroth P.G."/>
            <person name="Liu Y."/>
            <person name="Malik S.B."/>
            <person name="Maier U.G."/>
            <person name="McRose D."/>
            <person name="Mock T."/>
            <person name="Neilson J.A."/>
            <person name="Onodera N.T."/>
            <person name="Poole A.M."/>
            <person name="Pritham E.J."/>
            <person name="Richards T.A."/>
            <person name="Rocap G."/>
            <person name="Roy S.W."/>
            <person name="Sarai C."/>
            <person name="Schaack S."/>
            <person name="Shirato S."/>
            <person name="Slamovits C.H."/>
            <person name="Spencer D.F."/>
            <person name="Suzuki S."/>
            <person name="Worden A.Z."/>
            <person name="Zauner S."/>
            <person name="Barry K."/>
            <person name="Bell C."/>
            <person name="Bharti A.K."/>
            <person name="Crow J.A."/>
            <person name="Grimwood J."/>
            <person name="Kramer R."/>
            <person name="Lindquist E."/>
            <person name="Lucas S."/>
            <person name="Salamov A."/>
            <person name="McFadden G.I."/>
            <person name="Lane C.E."/>
            <person name="Keeling P.J."/>
            <person name="Gray M.W."/>
            <person name="Grigoriev I.V."/>
            <person name="Archibald J.M."/>
        </authorList>
    </citation>
    <scope>NUCLEOTIDE SEQUENCE</scope>
    <source>
        <strain evidence="6 8">CCMP2712</strain>
    </source>
</reference>
<dbReference type="GO" id="GO:0000139">
    <property type="term" value="C:Golgi membrane"/>
    <property type="evidence" value="ECO:0007669"/>
    <property type="project" value="InterPro"/>
</dbReference>
<dbReference type="GO" id="GO:0015165">
    <property type="term" value="F:pyrimidine nucleotide-sugar transmembrane transporter activity"/>
    <property type="evidence" value="ECO:0007669"/>
    <property type="project" value="InterPro"/>
</dbReference>
<keyword evidence="4 5" id="KW-0472">Membrane</keyword>
<organism evidence="6">
    <name type="scientific">Guillardia theta (strain CCMP2712)</name>
    <name type="common">Cryptophyte</name>
    <dbReference type="NCBI Taxonomy" id="905079"/>
    <lineage>
        <taxon>Eukaryota</taxon>
        <taxon>Cryptophyceae</taxon>
        <taxon>Pyrenomonadales</taxon>
        <taxon>Geminigeraceae</taxon>
        <taxon>Guillardia</taxon>
    </lineage>
</organism>
<dbReference type="AlphaFoldDB" id="L1I4Q6"/>
<name>L1I4Q6_GUITC</name>
<evidence type="ECO:0000256" key="4">
    <source>
        <dbReference type="ARBA" id="ARBA00023136"/>
    </source>
</evidence>
<dbReference type="Proteomes" id="UP000011087">
    <property type="component" value="Unassembled WGS sequence"/>
</dbReference>
<evidence type="ECO:0000256" key="5">
    <source>
        <dbReference type="SAM" id="Phobius"/>
    </source>
</evidence>
<feature type="transmembrane region" description="Helical" evidence="5">
    <location>
        <begin position="171"/>
        <end position="188"/>
    </location>
</feature>
<dbReference type="HOGENOM" id="CLU_772625_0_0_1"/>
<dbReference type="GeneID" id="17287574"/>
<protein>
    <recommendedName>
        <fullName evidence="9">EamA domain-containing protein</fullName>
    </recommendedName>
</protein>